<sequence>MMARERLKTEVDRLDERYLEPVFNIICRFPRAAPDRPRAADESEIGRSKRAMDIAREIANSGGLGIDHPVAWQREVRRDRPLPSRGE</sequence>
<dbReference type="EMBL" id="CAADFG010000070">
    <property type="protein sequence ID" value="VFJ94331.1"/>
    <property type="molecule type" value="Genomic_DNA"/>
</dbReference>
<gene>
    <name evidence="1" type="ORF">BECKH772A_GA0070896_1007010</name>
    <name evidence="2" type="ORF">BECKH772B_GA0070898_1007310</name>
    <name evidence="3" type="ORF">BECKH772C_GA0070978_1006510</name>
</gene>
<accession>A0A450UP71</accession>
<evidence type="ECO:0000313" key="1">
    <source>
        <dbReference type="EMBL" id="VFJ94331.1"/>
    </source>
</evidence>
<organism evidence="1">
    <name type="scientific">Candidatus Kentrum eta</name>
    <dbReference type="NCBI Taxonomy" id="2126337"/>
    <lineage>
        <taxon>Bacteria</taxon>
        <taxon>Pseudomonadati</taxon>
        <taxon>Pseudomonadota</taxon>
        <taxon>Gammaproteobacteria</taxon>
        <taxon>Candidatus Kentrum</taxon>
    </lineage>
</organism>
<reference evidence="1" key="1">
    <citation type="submission" date="2019-02" db="EMBL/GenBank/DDBJ databases">
        <authorList>
            <person name="Gruber-Vodicka R. H."/>
            <person name="Seah K. B. B."/>
        </authorList>
    </citation>
    <scope>NUCLEOTIDE SEQUENCE</scope>
    <source>
        <strain evidence="3">BECK_SA2B12</strain>
        <strain evidence="1">BECK_SA2B15</strain>
        <strain evidence="2">BECK_SA2B20</strain>
    </source>
</reference>
<name>A0A450UP71_9GAMM</name>
<proteinExistence type="predicted"/>
<evidence type="ECO:0000313" key="3">
    <source>
        <dbReference type="EMBL" id="VFK01417.1"/>
    </source>
</evidence>
<dbReference type="AlphaFoldDB" id="A0A450UP71"/>
<dbReference type="EMBL" id="CAADFJ010000065">
    <property type="protein sequence ID" value="VFK01417.1"/>
    <property type="molecule type" value="Genomic_DNA"/>
</dbReference>
<dbReference type="EMBL" id="CAADFI010000073">
    <property type="protein sequence ID" value="VFJ95216.1"/>
    <property type="molecule type" value="Genomic_DNA"/>
</dbReference>
<evidence type="ECO:0000313" key="2">
    <source>
        <dbReference type="EMBL" id="VFJ95216.1"/>
    </source>
</evidence>
<protein>
    <submittedName>
        <fullName evidence="1">Uncharacterized protein</fullName>
    </submittedName>
</protein>